<name>A0ABD0JTS3_9CAEN</name>
<feature type="compositionally biased region" description="Polar residues" evidence="1">
    <location>
        <begin position="30"/>
        <end position="40"/>
    </location>
</feature>
<proteinExistence type="predicted"/>
<reference evidence="2 3" key="1">
    <citation type="journal article" date="2023" name="Sci. Data">
        <title>Genome assembly of the Korean intertidal mud-creeper Batillaria attramentaria.</title>
        <authorList>
            <person name="Patra A.K."/>
            <person name="Ho P.T."/>
            <person name="Jun S."/>
            <person name="Lee S.J."/>
            <person name="Kim Y."/>
            <person name="Won Y.J."/>
        </authorList>
    </citation>
    <scope>NUCLEOTIDE SEQUENCE [LARGE SCALE GENOMIC DNA]</scope>
    <source>
        <strain evidence="2">Wonlab-2016</strain>
    </source>
</reference>
<gene>
    <name evidence="2" type="ORF">BaRGS_00030357</name>
</gene>
<dbReference type="EMBL" id="JACVVK020000326">
    <property type="protein sequence ID" value="KAK7478432.1"/>
    <property type="molecule type" value="Genomic_DNA"/>
</dbReference>
<keyword evidence="3" id="KW-1185">Reference proteome</keyword>
<organism evidence="2 3">
    <name type="scientific">Batillaria attramentaria</name>
    <dbReference type="NCBI Taxonomy" id="370345"/>
    <lineage>
        <taxon>Eukaryota</taxon>
        <taxon>Metazoa</taxon>
        <taxon>Spiralia</taxon>
        <taxon>Lophotrochozoa</taxon>
        <taxon>Mollusca</taxon>
        <taxon>Gastropoda</taxon>
        <taxon>Caenogastropoda</taxon>
        <taxon>Sorbeoconcha</taxon>
        <taxon>Cerithioidea</taxon>
        <taxon>Batillariidae</taxon>
        <taxon>Batillaria</taxon>
    </lineage>
</organism>
<evidence type="ECO:0000256" key="1">
    <source>
        <dbReference type="SAM" id="MobiDB-lite"/>
    </source>
</evidence>
<dbReference type="Proteomes" id="UP001519460">
    <property type="component" value="Unassembled WGS sequence"/>
</dbReference>
<sequence>MTGDADRTPEIVQSVSVLLPPGDHKHRSPNHGNTSHTPLSSPRPGIPGRSEINPLSMADKITQFSPPPFRPERHVRQQGTHPSSFLLFLVYTFF</sequence>
<dbReference type="AlphaFoldDB" id="A0ABD0JTS3"/>
<evidence type="ECO:0000313" key="2">
    <source>
        <dbReference type="EMBL" id="KAK7478432.1"/>
    </source>
</evidence>
<evidence type="ECO:0000313" key="3">
    <source>
        <dbReference type="Proteomes" id="UP001519460"/>
    </source>
</evidence>
<protein>
    <submittedName>
        <fullName evidence="2">Uncharacterized protein</fullName>
    </submittedName>
</protein>
<accession>A0ABD0JTS3</accession>
<comment type="caution">
    <text evidence="2">The sequence shown here is derived from an EMBL/GenBank/DDBJ whole genome shotgun (WGS) entry which is preliminary data.</text>
</comment>
<feature type="region of interest" description="Disordered" evidence="1">
    <location>
        <begin position="1"/>
        <end position="79"/>
    </location>
</feature>